<dbReference type="EC" id="2.7.11.1" evidence="1"/>
<dbReference type="PROSITE" id="PS00108">
    <property type="entry name" value="PROTEIN_KINASE_ST"/>
    <property type="match status" value="1"/>
</dbReference>
<dbReference type="InterPro" id="IPR011009">
    <property type="entry name" value="Kinase-like_dom_sf"/>
</dbReference>
<evidence type="ECO:0000259" key="9">
    <source>
        <dbReference type="PROSITE" id="PS50011"/>
    </source>
</evidence>
<comment type="catalytic activity">
    <reaction evidence="8">
        <text>L-seryl-[protein] + ATP = O-phospho-L-seryl-[protein] + ADP + H(+)</text>
        <dbReference type="Rhea" id="RHEA:17989"/>
        <dbReference type="Rhea" id="RHEA-COMP:9863"/>
        <dbReference type="Rhea" id="RHEA-COMP:11604"/>
        <dbReference type="ChEBI" id="CHEBI:15378"/>
        <dbReference type="ChEBI" id="CHEBI:29999"/>
        <dbReference type="ChEBI" id="CHEBI:30616"/>
        <dbReference type="ChEBI" id="CHEBI:83421"/>
        <dbReference type="ChEBI" id="CHEBI:456216"/>
        <dbReference type="EC" id="2.7.11.1"/>
    </reaction>
</comment>
<evidence type="ECO:0000256" key="8">
    <source>
        <dbReference type="ARBA" id="ARBA00048679"/>
    </source>
</evidence>
<evidence type="ECO:0000256" key="7">
    <source>
        <dbReference type="ARBA" id="ARBA00047899"/>
    </source>
</evidence>
<organism evidence="10 11">
    <name type="scientific">Cardiosporidium cionae</name>
    <dbReference type="NCBI Taxonomy" id="476202"/>
    <lineage>
        <taxon>Eukaryota</taxon>
        <taxon>Sar</taxon>
        <taxon>Alveolata</taxon>
        <taxon>Apicomplexa</taxon>
        <taxon>Aconoidasida</taxon>
        <taxon>Nephromycida</taxon>
        <taxon>Cardiosporidium</taxon>
    </lineage>
</organism>
<feature type="non-terminal residue" evidence="10">
    <location>
        <position position="1"/>
    </location>
</feature>
<dbReference type="SUPFAM" id="SSF56112">
    <property type="entry name" value="Protein kinase-like (PK-like)"/>
    <property type="match status" value="1"/>
</dbReference>
<dbReference type="Proteomes" id="UP000823046">
    <property type="component" value="Unassembled WGS sequence"/>
</dbReference>
<proteinExistence type="predicted"/>
<name>A0ABQ7J5Y1_9APIC</name>
<keyword evidence="6" id="KW-0067">ATP-binding</keyword>
<accession>A0ABQ7J5Y1</accession>
<comment type="catalytic activity">
    <reaction evidence="7">
        <text>L-threonyl-[protein] + ATP = O-phospho-L-threonyl-[protein] + ADP + H(+)</text>
        <dbReference type="Rhea" id="RHEA:46608"/>
        <dbReference type="Rhea" id="RHEA-COMP:11060"/>
        <dbReference type="Rhea" id="RHEA-COMP:11605"/>
        <dbReference type="ChEBI" id="CHEBI:15378"/>
        <dbReference type="ChEBI" id="CHEBI:30013"/>
        <dbReference type="ChEBI" id="CHEBI:30616"/>
        <dbReference type="ChEBI" id="CHEBI:61977"/>
        <dbReference type="ChEBI" id="CHEBI:456216"/>
        <dbReference type="EC" id="2.7.11.1"/>
    </reaction>
</comment>
<evidence type="ECO:0000256" key="1">
    <source>
        <dbReference type="ARBA" id="ARBA00012513"/>
    </source>
</evidence>
<dbReference type="InterPro" id="IPR051131">
    <property type="entry name" value="NEK_Ser/Thr_kinase_NIMA"/>
</dbReference>
<keyword evidence="11" id="KW-1185">Reference proteome</keyword>
<dbReference type="PANTHER" id="PTHR44899:SF10">
    <property type="entry name" value="NIMA-RELATED KINASE 2"/>
    <property type="match status" value="1"/>
</dbReference>
<evidence type="ECO:0000256" key="2">
    <source>
        <dbReference type="ARBA" id="ARBA00022527"/>
    </source>
</evidence>
<gene>
    <name evidence="10" type="primary">NEK</name>
    <name evidence="10" type="ORF">IE077_001090</name>
</gene>
<dbReference type="EMBL" id="JADAQX010000785">
    <property type="protein sequence ID" value="KAF8819384.1"/>
    <property type="molecule type" value="Genomic_DNA"/>
</dbReference>
<dbReference type="GO" id="GO:0016301">
    <property type="term" value="F:kinase activity"/>
    <property type="evidence" value="ECO:0007669"/>
    <property type="project" value="UniProtKB-KW"/>
</dbReference>
<keyword evidence="5 10" id="KW-0418">Kinase</keyword>
<evidence type="ECO:0000256" key="5">
    <source>
        <dbReference type="ARBA" id="ARBA00022777"/>
    </source>
</evidence>
<dbReference type="PANTHER" id="PTHR44899">
    <property type="entry name" value="CAMK FAMILY PROTEIN KINASE"/>
    <property type="match status" value="1"/>
</dbReference>
<keyword evidence="3" id="KW-0808">Transferase</keyword>
<dbReference type="PROSITE" id="PS50011">
    <property type="entry name" value="PROTEIN_KINASE_DOM"/>
    <property type="match status" value="1"/>
</dbReference>
<dbReference type="InterPro" id="IPR000719">
    <property type="entry name" value="Prot_kinase_dom"/>
</dbReference>
<dbReference type="Gene3D" id="1.10.510.10">
    <property type="entry name" value="Transferase(Phosphotransferase) domain 1"/>
    <property type="match status" value="1"/>
</dbReference>
<dbReference type="Pfam" id="PF00069">
    <property type="entry name" value="Pkinase"/>
    <property type="match status" value="1"/>
</dbReference>
<protein>
    <recommendedName>
        <fullName evidence="1">non-specific serine/threonine protein kinase</fullName>
        <ecNumber evidence="1">2.7.11.1</ecNumber>
    </recommendedName>
</protein>
<evidence type="ECO:0000256" key="4">
    <source>
        <dbReference type="ARBA" id="ARBA00022741"/>
    </source>
</evidence>
<evidence type="ECO:0000313" key="10">
    <source>
        <dbReference type="EMBL" id="KAF8819384.1"/>
    </source>
</evidence>
<dbReference type="SMART" id="SM00220">
    <property type="entry name" value="S_TKc"/>
    <property type="match status" value="1"/>
</dbReference>
<evidence type="ECO:0000313" key="11">
    <source>
        <dbReference type="Proteomes" id="UP000823046"/>
    </source>
</evidence>
<evidence type="ECO:0000256" key="3">
    <source>
        <dbReference type="ARBA" id="ARBA00022679"/>
    </source>
</evidence>
<dbReference type="Gene3D" id="3.30.200.20">
    <property type="entry name" value="Phosphorylase Kinase, domain 1"/>
    <property type="match status" value="1"/>
</dbReference>
<comment type="caution">
    <text evidence="10">The sequence shown here is derived from an EMBL/GenBank/DDBJ whole genome shotgun (WGS) entry which is preliminary data.</text>
</comment>
<reference evidence="10 11" key="1">
    <citation type="journal article" date="2020" name="bioRxiv">
        <title>Metabolic contributions of an alphaproteobacterial endosymbiont in the apicomplexan Cardiosporidium cionae.</title>
        <authorList>
            <person name="Hunter E.S."/>
            <person name="Paight C.J."/>
            <person name="Lane C.E."/>
        </authorList>
    </citation>
    <scope>NUCLEOTIDE SEQUENCE [LARGE SCALE GENOMIC DNA]</scope>
    <source>
        <strain evidence="10">ESH_2018</strain>
    </source>
</reference>
<keyword evidence="4" id="KW-0547">Nucleotide-binding</keyword>
<evidence type="ECO:0000256" key="6">
    <source>
        <dbReference type="ARBA" id="ARBA00022840"/>
    </source>
</evidence>
<dbReference type="InterPro" id="IPR008271">
    <property type="entry name" value="Ser/Thr_kinase_AS"/>
</dbReference>
<keyword evidence="2" id="KW-0723">Serine/threonine-protein kinase</keyword>
<sequence>IACSFGYKTCVSTPYCLKNECTAIVQTRRSLWIVYWFFKEGKAMLYFSIALRSSLSKELHWNSQHCLDFVQTGSRMTVTKNCVTACRVWAFSMSLFKRSMASSTSTEDEEKLKHYEVLRRLGAGRFGLKEREKRQLVSEVNVMQMLHHPNIVRYYDRIIALKTQFLYIVMEYCDSGDLASIIATSKKLFGCVKEEMIVEVARQMCAALAYCHSNDGASKRQRVLHRDLKPQNIFLTRSLGNSSSFSSSTSTRGNVGFIAKLGDFGLSRNLGVLSVAHSCVGTPYYWSPELLREGHKTYNDKSDMWALGCVLYEMATGSTPFSSAQNLQQLRLEMKKGPPLPIKRISVELNNLIKELLRKTATARPSAEQCLGYSLLKAISIDSEGDSHPPPEGEFESALISKEVSVVELTPKKDLGSPYSHDSF</sequence>
<feature type="domain" description="Protein kinase" evidence="9">
    <location>
        <begin position="64"/>
        <end position="376"/>
    </location>
</feature>